<evidence type="ECO:0000256" key="2">
    <source>
        <dbReference type="ARBA" id="ARBA00022723"/>
    </source>
</evidence>
<evidence type="ECO:0000256" key="4">
    <source>
        <dbReference type="ARBA" id="ARBA00022764"/>
    </source>
</evidence>
<dbReference type="Pfam" id="PF03411">
    <property type="entry name" value="Peptidase_M74"/>
    <property type="match status" value="1"/>
</dbReference>
<keyword evidence="10" id="KW-1185">Reference proteome</keyword>
<evidence type="ECO:0008006" key="11">
    <source>
        <dbReference type="Google" id="ProtNLM"/>
    </source>
</evidence>
<evidence type="ECO:0000313" key="9">
    <source>
        <dbReference type="EMBL" id="KAF0805879.1"/>
    </source>
</evidence>
<gene>
    <name evidence="9" type="ORF">A6D6_01935</name>
</gene>
<reference evidence="9 10" key="1">
    <citation type="submission" date="2012-09" db="EMBL/GenBank/DDBJ databases">
        <title>Genome Sequence of alkane-degrading Bacterium Alcanivorax sp. 6-D-6.</title>
        <authorList>
            <person name="Lai Q."/>
            <person name="Shao Z."/>
        </authorList>
    </citation>
    <scope>NUCLEOTIDE SEQUENCE [LARGE SCALE GENOMIC DNA]</scope>
    <source>
        <strain evidence="9 10">6-D-6</strain>
    </source>
</reference>
<accession>A0ABQ6Y9C4</accession>
<keyword evidence="5" id="KW-0378">Hydrolase</keyword>
<dbReference type="EMBL" id="AQPF01000012">
    <property type="protein sequence ID" value="KAF0805879.1"/>
    <property type="molecule type" value="Genomic_DNA"/>
</dbReference>
<keyword evidence="3 8" id="KW-0732">Signal</keyword>
<evidence type="ECO:0000256" key="6">
    <source>
        <dbReference type="ARBA" id="ARBA00022833"/>
    </source>
</evidence>
<evidence type="ECO:0000256" key="5">
    <source>
        <dbReference type="ARBA" id="ARBA00022801"/>
    </source>
</evidence>
<evidence type="ECO:0000313" key="10">
    <source>
        <dbReference type="Proteomes" id="UP000771797"/>
    </source>
</evidence>
<proteinExistence type="predicted"/>
<name>A0ABQ6Y9C4_9GAMM</name>
<dbReference type="InterPro" id="IPR009045">
    <property type="entry name" value="Zn_M74/Hedgehog-like"/>
</dbReference>
<keyword evidence="6" id="KW-0862">Zinc</keyword>
<evidence type="ECO:0000256" key="3">
    <source>
        <dbReference type="ARBA" id="ARBA00022729"/>
    </source>
</evidence>
<evidence type="ECO:0000256" key="1">
    <source>
        <dbReference type="ARBA" id="ARBA00022670"/>
    </source>
</evidence>
<keyword evidence="4" id="KW-0574">Periplasm</keyword>
<sequence>MRRLTVVFLLLPVLAVAKESTCYGTTSKGSLAGGVKLPLSGGNFESYSAMAHAAGRTYVHSEVRDIVVSAYQDLEKEQPEKVYKYAETGFKEGGRFEPHKTHMNGLSVDFMVPVVDSEGKSVHLPSHPLNRFGYDIEFDGDSAYEGLRIDYEAMAAHIVALHRQATSRGHELWRVIFDPELQPNLYKTRYAEYLRGNIQFSTRRSWVRHDEHYHVDFDLPCKQVR</sequence>
<dbReference type="Gene3D" id="3.30.1380.10">
    <property type="match status" value="1"/>
</dbReference>
<evidence type="ECO:0000256" key="8">
    <source>
        <dbReference type="SAM" id="SignalP"/>
    </source>
</evidence>
<organism evidence="9 10">
    <name type="scientific">Alcanivorax xiamenensis</name>
    <dbReference type="NCBI Taxonomy" id="1177156"/>
    <lineage>
        <taxon>Bacteria</taxon>
        <taxon>Pseudomonadati</taxon>
        <taxon>Pseudomonadota</taxon>
        <taxon>Gammaproteobacteria</taxon>
        <taxon>Oceanospirillales</taxon>
        <taxon>Alcanivoracaceae</taxon>
        <taxon>Alcanivorax</taxon>
    </lineage>
</organism>
<dbReference type="InterPro" id="IPR005073">
    <property type="entry name" value="Peptidase_M74"/>
</dbReference>
<protein>
    <recommendedName>
        <fullName evidence="11">Penicillin-insensitive murein endopeptidase</fullName>
    </recommendedName>
</protein>
<evidence type="ECO:0000256" key="7">
    <source>
        <dbReference type="ARBA" id="ARBA00023049"/>
    </source>
</evidence>
<keyword evidence="1" id="KW-0645">Protease</keyword>
<dbReference type="RefSeq" id="WP_236564063.1">
    <property type="nucleotide sequence ID" value="NZ_AQPF01000012.1"/>
</dbReference>
<dbReference type="SUPFAM" id="SSF55166">
    <property type="entry name" value="Hedgehog/DD-peptidase"/>
    <property type="match status" value="1"/>
</dbReference>
<feature type="signal peptide" evidence="8">
    <location>
        <begin position="1"/>
        <end position="17"/>
    </location>
</feature>
<dbReference type="Proteomes" id="UP000771797">
    <property type="component" value="Unassembled WGS sequence"/>
</dbReference>
<keyword evidence="7" id="KW-0482">Metalloprotease</keyword>
<comment type="caution">
    <text evidence="9">The sequence shown here is derived from an EMBL/GenBank/DDBJ whole genome shotgun (WGS) entry which is preliminary data.</text>
</comment>
<keyword evidence="2" id="KW-0479">Metal-binding</keyword>
<feature type="chain" id="PRO_5046221454" description="Penicillin-insensitive murein endopeptidase" evidence="8">
    <location>
        <begin position="18"/>
        <end position="225"/>
    </location>
</feature>